<dbReference type="PROSITE" id="PS51160">
    <property type="entry name" value="ACYLPHOSPHATASE_3"/>
    <property type="match status" value="1"/>
</dbReference>
<dbReference type="PANTHER" id="PTHR47268:SF4">
    <property type="entry name" value="ACYLPHOSPHATASE"/>
    <property type="match status" value="1"/>
</dbReference>
<dbReference type="Gene3D" id="3.30.70.100">
    <property type="match status" value="1"/>
</dbReference>
<keyword evidence="4 7" id="KW-0378">Hydrolase</keyword>
<dbReference type="AlphaFoldDB" id="A0A517SRI6"/>
<dbReference type="Proteomes" id="UP000315003">
    <property type="component" value="Chromosome"/>
</dbReference>
<reference evidence="7 8" key="1">
    <citation type="submission" date="2019-02" db="EMBL/GenBank/DDBJ databases">
        <title>Deep-cultivation of Planctomycetes and their phenomic and genomic characterization uncovers novel biology.</title>
        <authorList>
            <person name="Wiegand S."/>
            <person name="Jogler M."/>
            <person name="Boedeker C."/>
            <person name="Pinto D."/>
            <person name="Vollmers J."/>
            <person name="Rivas-Marin E."/>
            <person name="Kohn T."/>
            <person name="Peeters S.H."/>
            <person name="Heuer A."/>
            <person name="Rast P."/>
            <person name="Oberbeckmann S."/>
            <person name="Bunk B."/>
            <person name="Jeske O."/>
            <person name="Meyerdierks A."/>
            <person name="Storesund J.E."/>
            <person name="Kallscheuer N."/>
            <person name="Luecker S."/>
            <person name="Lage O.M."/>
            <person name="Pohl T."/>
            <person name="Merkel B.J."/>
            <person name="Hornburger P."/>
            <person name="Mueller R.-W."/>
            <person name="Bruemmer F."/>
            <person name="Labrenz M."/>
            <person name="Spormann A.M."/>
            <person name="Op den Camp H."/>
            <person name="Overmann J."/>
            <person name="Amann R."/>
            <person name="Jetten M.S.M."/>
            <person name="Mascher T."/>
            <person name="Medema M.H."/>
            <person name="Devos D.P."/>
            <person name="Kaster A.-K."/>
            <person name="Ovreas L."/>
            <person name="Rohde M."/>
            <person name="Galperin M.Y."/>
            <person name="Jogler C."/>
        </authorList>
    </citation>
    <scope>NUCLEOTIDE SEQUENCE [LARGE SCALE GENOMIC DNA]</scope>
    <source>
        <strain evidence="7 8">SV_7m_r</strain>
    </source>
</reference>
<dbReference type="RefSeq" id="WP_145270117.1">
    <property type="nucleotide sequence ID" value="NZ_CP036272.1"/>
</dbReference>
<evidence type="ECO:0000256" key="2">
    <source>
        <dbReference type="ARBA" id="ARBA00012150"/>
    </source>
</evidence>
<dbReference type="EMBL" id="CP036272">
    <property type="protein sequence ID" value="QDT58747.1"/>
    <property type="molecule type" value="Genomic_DNA"/>
</dbReference>
<accession>A0A517SRI6</accession>
<feature type="domain" description="Acylphosphatase-like" evidence="6">
    <location>
        <begin position="15"/>
        <end position="100"/>
    </location>
</feature>
<name>A0A517SRI6_9BACT</name>
<dbReference type="PANTHER" id="PTHR47268">
    <property type="entry name" value="ACYLPHOSPHATASE"/>
    <property type="match status" value="1"/>
</dbReference>
<feature type="active site" evidence="4">
    <location>
        <position position="30"/>
    </location>
</feature>
<evidence type="ECO:0000256" key="4">
    <source>
        <dbReference type="PROSITE-ProRule" id="PRU00520"/>
    </source>
</evidence>
<keyword evidence="8" id="KW-1185">Reference proteome</keyword>
<dbReference type="InterPro" id="IPR001792">
    <property type="entry name" value="Acylphosphatase-like_dom"/>
</dbReference>
<feature type="active site" evidence="4">
    <location>
        <position position="48"/>
    </location>
</feature>
<evidence type="ECO:0000256" key="3">
    <source>
        <dbReference type="ARBA" id="ARBA00047645"/>
    </source>
</evidence>
<evidence type="ECO:0000256" key="1">
    <source>
        <dbReference type="ARBA" id="ARBA00005614"/>
    </source>
</evidence>
<dbReference type="Pfam" id="PF00708">
    <property type="entry name" value="Acylphosphatase"/>
    <property type="match status" value="1"/>
</dbReference>
<gene>
    <name evidence="7" type="primary">acyP</name>
    <name evidence="7" type="ORF">SV7mr_12460</name>
</gene>
<proteinExistence type="inferred from homology"/>
<evidence type="ECO:0000259" key="6">
    <source>
        <dbReference type="PROSITE" id="PS51160"/>
    </source>
</evidence>
<comment type="similarity">
    <text evidence="1 5">Belongs to the acylphosphatase family.</text>
</comment>
<evidence type="ECO:0000313" key="7">
    <source>
        <dbReference type="EMBL" id="QDT58747.1"/>
    </source>
</evidence>
<organism evidence="7 8">
    <name type="scientific">Stieleria bergensis</name>
    <dbReference type="NCBI Taxonomy" id="2528025"/>
    <lineage>
        <taxon>Bacteria</taxon>
        <taxon>Pseudomonadati</taxon>
        <taxon>Planctomycetota</taxon>
        <taxon>Planctomycetia</taxon>
        <taxon>Pirellulales</taxon>
        <taxon>Pirellulaceae</taxon>
        <taxon>Stieleria</taxon>
    </lineage>
</organism>
<protein>
    <recommendedName>
        <fullName evidence="2 4">acylphosphatase</fullName>
        <ecNumber evidence="2 4">3.6.1.7</ecNumber>
    </recommendedName>
</protein>
<dbReference type="EC" id="3.6.1.7" evidence="2 4"/>
<dbReference type="InterPro" id="IPR020456">
    <property type="entry name" value="Acylphosphatase"/>
</dbReference>
<dbReference type="GO" id="GO:0003998">
    <property type="term" value="F:acylphosphatase activity"/>
    <property type="evidence" value="ECO:0007669"/>
    <property type="project" value="UniProtKB-EC"/>
</dbReference>
<sequence length="100" mass="11163">MKSSRRPRQPAKQVRLIARFNGRVQGVGFRVTALLAARDLDVHGFVRNEPGGSVLLDVDGKRTELVELLNRIQNRPAGFIETCDVSWTDSLQRETGFSIA</sequence>
<dbReference type="OrthoDB" id="9808093at2"/>
<dbReference type="InterPro" id="IPR017968">
    <property type="entry name" value="Acylphosphatase_CS"/>
</dbReference>
<dbReference type="InterPro" id="IPR036046">
    <property type="entry name" value="Acylphosphatase-like_dom_sf"/>
</dbReference>
<dbReference type="PROSITE" id="PS00151">
    <property type="entry name" value="ACYLPHOSPHATASE_2"/>
    <property type="match status" value="1"/>
</dbReference>
<evidence type="ECO:0000313" key="8">
    <source>
        <dbReference type="Proteomes" id="UP000315003"/>
    </source>
</evidence>
<evidence type="ECO:0000256" key="5">
    <source>
        <dbReference type="RuleBase" id="RU004168"/>
    </source>
</evidence>
<dbReference type="SUPFAM" id="SSF54975">
    <property type="entry name" value="Acylphosphatase/BLUF domain-like"/>
    <property type="match status" value="1"/>
</dbReference>
<comment type="catalytic activity">
    <reaction evidence="3 4">
        <text>an acyl phosphate + H2O = a carboxylate + phosphate + H(+)</text>
        <dbReference type="Rhea" id="RHEA:14965"/>
        <dbReference type="ChEBI" id="CHEBI:15377"/>
        <dbReference type="ChEBI" id="CHEBI:15378"/>
        <dbReference type="ChEBI" id="CHEBI:29067"/>
        <dbReference type="ChEBI" id="CHEBI:43474"/>
        <dbReference type="ChEBI" id="CHEBI:59918"/>
        <dbReference type="EC" id="3.6.1.7"/>
    </reaction>
</comment>